<evidence type="ECO:0000313" key="1">
    <source>
        <dbReference type="EMBL" id="WUG92564.1"/>
    </source>
</evidence>
<gene>
    <name evidence="1" type="ORF">OHB29_05785</name>
</gene>
<organism evidence="1 2">
    <name type="scientific">Streptomyces violaceus</name>
    <name type="common">Streptomyces venezuelae</name>
    <dbReference type="NCBI Taxonomy" id="1936"/>
    <lineage>
        <taxon>Bacteria</taxon>
        <taxon>Bacillati</taxon>
        <taxon>Actinomycetota</taxon>
        <taxon>Actinomycetes</taxon>
        <taxon>Kitasatosporales</taxon>
        <taxon>Streptomycetaceae</taxon>
        <taxon>Streptomyces</taxon>
    </lineage>
</organism>
<keyword evidence="2" id="KW-1185">Reference proteome</keyword>
<name>A0ABZ1NLF7_STRVL</name>
<reference evidence="1 2" key="1">
    <citation type="submission" date="2022-10" db="EMBL/GenBank/DDBJ databases">
        <title>The complete genomes of actinobacterial strains from the NBC collection.</title>
        <authorList>
            <person name="Joergensen T.S."/>
            <person name="Alvarez Arevalo M."/>
            <person name="Sterndorff E.B."/>
            <person name="Faurdal D."/>
            <person name="Vuksanovic O."/>
            <person name="Mourched A.-S."/>
            <person name="Charusanti P."/>
            <person name="Shaw S."/>
            <person name="Blin K."/>
            <person name="Weber T."/>
        </authorList>
    </citation>
    <scope>NUCLEOTIDE SEQUENCE [LARGE SCALE GENOMIC DNA]</scope>
    <source>
        <strain evidence="1 2">NBC_00456</strain>
    </source>
</reference>
<accession>A0ABZ1NLF7</accession>
<protein>
    <submittedName>
        <fullName evidence="1">Uncharacterized protein</fullName>
    </submittedName>
</protein>
<proteinExistence type="predicted"/>
<evidence type="ECO:0000313" key="2">
    <source>
        <dbReference type="Proteomes" id="UP001341259"/>
    </source>
</evidence>
<dbReference type="RefSeq" id="WP_328336979.1">
    <property type="nucleotide sequence ID" value="NZ_CP107906.1"/>
</dbReference>
<dbReference type="Proteomes" id="UP001341259">
    <property type="component" value="Chromosome"/>
</dbReference>
<sequence length="124" mass="13643">MAEMAVLQALQRAGRRLLARRSRAVRGPLQGAPPWELHVHLPVGDTDLDVLLRDAWAIPEALGLPSSVIESLDHHVRILLAAGLGYCRDDLIKTVVRLPLEQLALPWDALTDTEEAHASNARSH</sequence>
<dbReference type="EMBL" id="CP107906">
    <property type="protein sequence ID" value="WUG92564.1"/>
    <property type="molecule type" value="Genomic_DNA"/>
</dbReference>